<dbReference type="GO" id="GO:0009751">
    <property type="term" value="P:response to salicylic acid"/>
    <property type="evidence" value="ECO:0007669"/>
    <property type="project" value="UniProtKB-ARBA"/>
</dbReference>
<dbReference type="InterPro" id="IPR038408">
    <property type="entry name" value="GNK2_sf"/>
</dbReference>
<sequence length="822" mass="92410">MSSQTKEMDKHLLSAMFYLITSMIIFSSFINANRLELDCPDSSVYTPNSPFEQNLKLLLQSLSSNTSLNGGFYNSSIGDDTNRVYGQALCRGDANHTACQVCIENAVQDILKNCSSEDAIIWYDLCQIHYSSQNFFSINTGYYGKFPDSNDQRKRISDPVLLTEVLKYLMDNITSEASSDPLKFAVGEINFIKSNNIYGLAQCTRDISASYCNSCLSSASVELVDKYGDLEGGIVVDSNCNVRFELQRFYNGSSISLTYPTSDEASSQLVLLHNLARQTTVTLIQECDLGVLSNGKEIAVKRLSRKSRQGLEEFKNEIILIAKLQHRNLVRLLGCGVEGDEKLLIYEFMPNKSLDVFIFDANDITTVESLQFDFGTIQAATNNFSTNNKLGEGGFGEVYKGILPNRQEIAVKRLSRSSGQGAKEFRNEVVLVAKLQHRNLVRLLGFCLEGEEKILVYEFVTNKSLDYFLYDANDITTVESLQFDFGTIEAATNKFSTNNKLGEGGFGEVYKGILPNGQEIAVKRLSRSSGQGAKEFRNEVVLVAKLQHRNLVRLLGFCLEGEEKILVYEFVTNKSLDYFLYDPEKQGQLDWSRRYKIIEGIARGILYLHEDSRLRIIHRDLKASNVLLDRDMNPKISDFGMARIFGVDQTQGNTSRIVGTYGYMSPEYAMHGQFSVKSDVYSFGVLVLEIITGKKNSSFYQTDGVGDLLSYAWKHWREGTPMQLLDSNLTDSYSRNEVMRCIHVGLLCVQEDQAERPAMANVVLMLNSYSVTLPLPQQPAFFHGSRTDMNMYITKGTDSDKSTSKSMPWSVDDASITELYPR</sequence>
<evidence type="ECO:0000256" key="11">
    <source>
        <dbReference type="ARBA" id="ARBA00023136"/>
    </source>
</evidence>
<evidence type="ECO:0000313" key="19">
    <source>
        <dbReference type="Proteomes" id="UP001168877"/>
    </source>
</evidence>
<dbReference type="PANTHER" id="PTHR27002">
    <property type="entry name" value="RECEPTOR-LIKE SERINE/THREONINE-PROTEIN KINASE SD1-8"/>
    <property type="match status" value="1"/>
</dbReference>
<dbReference type="FunFam" id="3.30.430.20:FF:000003">
    <property type="entry name" value="Cysteine-rich RLK (RECEPTOR-like protein kinase) 10"/>
    <property type="match status" value="1"/>
</dbReference>
<feature type="domain" description="Gnk2-homologous" evidence="17">
    <location>
        <begin position="33"/>
        <end position="135"/>
    </location>
</feature>
<feature type="domain" description="Gnk2-homologous" evidence="17">
    <location>
        <begin position="144"/>
        <end position="249"/>
    </location>
</feature>
<dbReference type="FunFam" id="1.10.510.10:FF:000129">
    <property type="entry name" value="cysteine-rich receptor-like protein kinase 10"/>
    <property type="match status" value="1"/>
</dbReference>
<evidence type="ECO:0000256" key="1">
    <source>
        <dbReference type="ARBA" id="ARBA00004167"/>
    </source>
</evidence>
<dbReference type="CDD" id="cd23509">
    <property type="entry name" value="Gnk2-like"/>
    <property type="match status" value="2"/>
</dbReference>
<dbReference type="FunFam" id="3.30.200.20:FF:000727">
    <property type="entry name" value="Cysteine-rich RLK (RECEPTOR-like protein kinase) 23"/>
    <property type="match status" value="2"/>
</dbReference>
<evidence type="ECO:0000256" key="4">
    <source>
        <dbReference type="ARBA" id="ARBA00022692"/>
    </source>
</evidence>
<keyword evidence="8" id="KW-0418">Kinase</keyword>
<dbReference type="FunFam" id="3.30.200.20:FF:000924">
    <property type="entry name" value="Uncharacterized protein"/>
    <property type="match status" value="1"/>
</dbReference>
<dbReference type="EMBL" id="JAUESC010000385">
    <property type="protein sequence ID" value="KAK0578158.1"/>
    <property type="molecule type" value="Genomic_DNA"/>
</dbReference>
<accession>A0AA39VGX4</accession>
<keyword evidence="12" id="KW-0675">Receptor</keyword>
<keyword evidence="5" id="KW-0732">Signal</keyword>
<reference evidence="18" key="2">
    <citation type="submission" date="2023-06" db="EMBL/GenBank/DDBJ databases">
        <authorList>
            <person name="Swenson N.G."/>
            <person name="Wegrzyn J.L."/>
            <person name="Mcevoy S.L."/>
        </authorList>
    </citation>
    <scope>NUCLEOTIDE SEQUENCE</scope>
    <source>
        <strain evidence="18">NS2018</strain>
        <tissue evidence="18">Leaf</tissue>
    </source>
</reference>
<dbReference type="AlphaFoldDB" id="A0AA39VGX4"/>
<keyword evidence="10 15" id="KW-1133">Transmembrane helix</keyword>
<keyword evidence="4 15" id="KW-0812">Transmembrane</keyword>
<keyword evidence="7 14" id="KW-0547">Nucleotide-binding</keyword>
<dbReference type="GO" id="GO:0004674">
    <property type="term" value="F:protein serine/threonine kinase activity"/>
    <property type="evidence" value="ECO:0007669"/>
    <property type="project" value="UniProtKB-KW"/>
</dbReference>
<dbReference type="Gene3D" id="3.30.430.20">
    <property type="entry name" value="Gnk2 domain, C-X8-C-X2-C motif"/>
    <property type="match status" value="2"/>
</dbReference>
<protein>
    <recommendedName>
        <fullName evidence="20">Cysteine-rich receptor-like protein kinase 10</fullName>
    </recommendedName>
</protein>
<keyword evidence="9 14" id="KW-0067">ATP-binding</keyword>
<evidence type="ECO:0000256" key="14">
    <source>
        <dbReference type="PROSITE-ProRule" id="PRU10141"/>
    </source>
</evidence>
<dbReference type="Pfam" id="PF01657">
    <property type="entry name" value="Stress-antifung"/>
    <property type="match status" value="2"/>
</dbReference>
<keyword evidence="13" id="KW-0325">Glycoprotein</keyword>
<dbReference type="InterPro" id="IPR008271">
    <property type="entry name" value="Ser/Thr_kinase_AS"/>
</dbReference>
<feature type="transmembrane region" description="Helical" evidence="15">
    <location>
        <begin position="12"/>
        <end position="30"/>
    </location>
</feature>
<proteinExistence type="predicted"/>
<dbReference type="Gene3D" id="3.30.200.20">
    <property type="entry name" value="Phosphorylase Kinase, domain 1"/>
    <property type="match status" value="3"/>
</dbReference>
<evidence type="ECO:0000256" key="7">
    <source>
        <dbReference type="ARBA" id="ARBA00022741"/>
    </source>
</evidence>
<keyword evidence="2" id="KW-0723">Serine/threonine-protein kinase</keyword>
<dbReference type="SMART" id="SM00220">
    <property type="entry name" value="S_TKc"/>
    <property type="match status" value="1"/>
</dbReference>
<reference evidence="18" key="1">
    <citation type="journal article" date="2022" name="Plant J.">
        <title>Strategies of tolerance reflected in two North American maple genomes.</title>
        <authorList>
            <person name="McEvoy S.L."/>
            <person name="Sezen U.U."/>
            <person name="Trouern-Trend A."/>
            <person name="McMahon S.M."/>
            <person name="Schaberg P.G."/>
            <person name="Yang J."/>
            <person name="Wegrzyn J.L."/>
            <person name="Swenson N.G."/>
        </authorList>
    </citation>
    <scope>NUCLEOTIDE SEQUENCE</scope>
    <source>
        <strain evidence="18">NS2018</strain>
    </source>
</reference>
<evidence type="ECO:0000256" key="13">
    <source>
        <dbReference type="ARBA" id="ARBA00023180"/>
    </source>
</evidence>
<evidence type="ECO:0000256" key="6">
    <source>
        <dbReference type="ARBA" id="ARBA00022737"/>
    </source>
</evidence>
<dbReference type="Proteomes" id="UP001168877">
    <property type="component" value="Unassembled WGS sequence"/>
</dbReference>
<dbReference type="GO" id="GO:0005524">
    <property type="term" value="F:ATP binding"/>
    <property type="evidence" value="ECO:0007669"/>
    <property type="project" value="UniProtKB-UniRule"/>
</dbReference>
<dbReference type="CDD" id="cd14066">
    <property type="entry name" value="STKc_IRAK"/>
    <property type="match status" value="1"/>
</dbReference>
<dbReference type="PANTHER" id="PTHR27002:SF1050">
    <property type="entry name" value="CYSTEINE-RICH RECEPTOR-LIKE PROTEIN KINASE 5"/>
    <property type="match status" value="1"/>
</dbReference>
<evidence type="ECO:0008006" key="20">
    <source>
        <dbReference type="Google" id="ProtNLM"/>
    </source>
</evidence>
<feature type="domain" description="Protein kinase" evidence="16">
    <location>
        <begin position="495"/>
        <end position="781"/>
    </location>
</feature>
<dbReference type="InterPro" id="IPR000719">
    <property type="entry name" value="Prot_kinase_dom"/>
</dbReference>
<dbReference type="SUPFAM" id="SSF56112">
    <property type="entry name" value="Protein kinase-like (PK-like)"/>
    <property type="match status" value="3"/>
</dbReference>
<evidence type="ECO:0000256" key="3">
    <source>
        <dbReference type="ARBA" id="ARBA00022679"/>
    </source>
</evidence>
<evidence type="ECO:0000256" key="15">
    <source>
        <dbReference type="SAM" id="Phobius"/>
    </source>
</evidence>
<keyword evidence="3" id="KW-0808">Transferase</keyword>
<dbReference type="InterPro" id="IPR001245">
    <property type="entry name" value="Ser-Thr/Tyr_kinase_cat_dom"/>
</dbReference>
<dbReference type="GO" id="GO:0005886">
    <property type="term" value="C:plasma membrane"/>
    <property type="evidence" value="ECO:0007669"/>
    <property type="project" value="TreeGrafter"/>
</dbReference>
<dbReference type="GO" id="GO:0042742">
    <property type="term" value="P:defense response to bacterium"/>
    <property type="evidence" value="ECO:0007669"/>
    <property type="project" value="UniProtKB-ARBA"/>
</dbReference>
<dbReference type="Pfam" id="PF07714">
    <property type="entry name" value="PK_Tyr_Ser-Thr"/>
    <property type="match status" value="3"/>
</dbReference>
<evidence type="ECO:0000259" key="17">
    <source>
        <dbReference type="PROSITE" id="PS51473"/>
    </source>
</evidence>
<evidence type="ECO:0000313" key="18">
    <source>
        <dbReference type="EMBL" id="KAK0578158.1"/>
    </source>
</evidence>
<evidence type="ECO:0000256" key="5">
    <source>
        <dbReference type="ARBA" id="ARBA00022729"/>
    </source>
</evidence>
<evidence type="ECO:0000259" key="16">
    <source>
        <dbReference type="PROSITE" id="PS50011"/>
    </source>
</evidence>
<dbReference type="Gene3D" id="1.10.510.10">
    <property type="entry name" value="Transferase(Phosphotransferase) domain 1"/>
    <property type="match status" value="1"/>
</dbReference>
<keyword evidence="11 15" id="KW-0472">Membrane</keyword>
<comment type="subcellular location">
    <subcellularLocation>
        <location evidence="1">Membrane</location>
        <topology evidence="1">Single-pass membrane protein</topology>
    </subcellularLocation>
</comment>
<dbReference type="InterPro" id="IPR017441">
    <property type="entry name" value="Protein_kinase_ATP_BS"/>
</dbReference>
<evidence type="ECO:0000256" key="9">
    <source>
        <dbReference type="ARBA" id="ARBA00022840"/>
    </source>
</evidence>
<keyword evidence="6" id="KW-0677">Repeat</keyword>
<dbReference type="InterPro" id="IPR002902">
    <property type="entry name" value="GNK2"/>
</dbReference>
<evidence type="ECO:0000256" key="2">
    <source>
        <dbReference type="ARBA" id="ARBA00022527"/>
    </source>
</evidence>
<organism evidence="18 19">
    <name type="scientific">Acer saccharum</name>
    <name type="common">Sugar maple</name>
    <dbReference type="NCBI Taxonomy" id="4024"/>
    <lineage>
        <taxon>Eukaryota</taxon>
        <taxon>Viridiplantae</taxon>
        <taxon>Streptophyta</taxon>
        <taxon>Embryophyta</taxon>
        <taxon>Tracheophyta</taxon>
        <taxon>Spermatophyta</taxon>
        <taxon>Magnoliopsida</taxon>
        <taxon>eudicotyledons</taxon>
        <taxon>Gunneridae</taxon>
        <taxon>Pentapetalae</taxon>
        <taxon>rosids</taxon>
        <taxon>malvids</taxon>
        <taxon>Sapindales</taxon>
        <taxon>Sapindaceae</taxon>
        <taxon>Hippocastanoideae</taxon>
        <taxon>Acereae</taxon>
        <taxon>Acer</taxon>
    </lineage>
</organism>
<evidence type="ECO:0000256" key="8">
    <source>
        <dbReference type="ARBA" id="ARBA00022777"/>
    </source>
</evidence>
<dbReference type="PROSITE" id="PS51473">
    <property type="entry name" value="GNK2"/>
    <property type="match status" value="2"/>
</dbReference>
<comment type="caution">
    <text evidence="18">The sequence shown here is derived from an EMBL/GenBank/DDBJ whole genome shotgun (WGS) entry which is preliminary data.</text>
</comment>
<dbReference type="PROSITE" id="PS50011">
    <property type="entry name" value="PROTEIN_KINASE_DOM"/>
    <property type="match status" value="1"/>
</dbReference>
<name>A0AA39VGX4_ACESA</name>
<gene>
    <name evidence="18" type="ORF">LWI29_006043</name>
</gene>
<dbReference type="PROSITE" id="PS00108">
    <property type="entry name" value="PROTEIN_KINASE_ST"/>
    <property type="match status" value="1"/>
</dbReference>
<feature type="binding site" evidence="14">
    <location>
        <position position="523"/>
    </location>
    <ligand>
        <name>ATP</name>
        <dbReference type="ChEBI" id="CHEBI:30616"/>
    </ligand>
</feature>
<dbReference type="InterPro" id="IPR011009">
    <property type="entry name" value="Kinase-like_dom_sf"/>
</dbReference>
<dbReference type="PROSITE" id="PS00107">
    <property type="entry name" value="PROTEIN_KINASE_ATP"/>
    <property type="match status" value="1"/>
</dbReference>
<evidence type="ECO:0000256" key="12">
    <source>
        <dbReference type="ARBA" id="ARBA00023170"/>
    </source>
</evidence>
<keyword evidence="19" id="KW-1185">Reference proteome</keyword>
<evidence type="ECO:0000256" key="10">
    <source>
        <dbReference type="ARBA" id="ARBA00022989"/>
    </source>
</evidence>